<feature type="transmembrane region" description="Helical" evidence="5">
    <location>
        <begin position="80"/>
        <end position="104"/>
    </location>
</feature>
<evidence type="ECO:0000313" key="6">
    <source>
        <dbReference type="EMBL" id="OGY09951.1"/>
    </source>
</evidence>
<evidence type="ECO:0000256" key="4">
    <source>
        <dbReference type="ARBA" id="ARBA00023136"/>
    </source>
</evidence>
<feature type="transmembrane region" description="Helical" evidence="5">
    <location>
        <begin position="205"/>
        <end position="227"/>
    </location>
</feature>
<feature type="transmembrane region" description="Helical" evidence="5">
    <location>
        <begin position="161"/>
        <end position="177"/>
    </location>
</feature>
<accession>A0A1G1V3K1</accession>
<dbReference type="CDD" id="cd13963">
    <property type="entry name" value="PT_UbiA_2"/>
    <property type="match status" value="1"/>
</dbReference>
<dbReference type="GO" id="GO:0016020">
    <property type="term" value="C:membrane"/>
    <property type="evidence" value="ECO:0007669"/>
    <property type="project" value="UniProtKB-SubCell"/>
</dbReference>
<dbReference type="EMBL" id="MHBW01000003">
    <property type="protein sequence ID" value="OGY09951.1"/>
    <property type="molecule type" value="Genomic_DNA"/>
</dbReference>
<reference evidence="6 7" key="1">
    <citation type="journal article" date="2016" name="Nat. Commun.">
        <title>Thousands of microbial genomes shed light on interconnected biogeochemical processes in an aquifer system.</title>
        <authorList>
            <person name="Anantharaman K."/>
            <person name="Brown C.T."/>
            <person name="Hug L.A."/>
            <person name="Sharon I."/>
            <person name="Castelle C.J."/>
            <person name="Probst A.J."/>
            <person name="Thomas B.C."/>
            <person name="Singh A."/>
            <person name="Wilkins M.J."/>
            <person name="Karaoz U."/>
            <person name="Brodie E.L."/>
            <person name="Williams K.H."/>
            <person name="Hubbard S.S."/>
            <person name="Banfield J.F."/>
        </authorList>
    </citation>
    <scope>NUCLEOTIDE SEQUENCE [LARGE SCALE GENOMIC DNA]</scope>
</reference>
<feature type="transmembrane region" description="Helical" evidence="5">
    <location>
        <begin position="40"/>
        <end position="59"/>
    </location>
</feature>
<keyword evidence="3 5" id="KW-1133">Transmembrane helix</keyword>
<dbReference type="STRING" id="1797513.A2782_04585"/>
<evidence type="ECO:0000256" key="1">
    <source>
        <dbReference type="ARBA" id="ARBA00004141"/>
    </source>
</evidence>
<dbReference type="Proteomes" id="UP000177967">
    <property type="component" value="Unassembled WGS sequence"/>
</dbReference>
<dbReference type="GO" id="GO:0016765">
    <property type="term" value="F:transferase activity, transferring alkyl or aryl (other than methyl) groups"/>
    <property type="evidence" value="ECO:0007669"/>
    <property type="project" value="InterPro"/>
</dbReference>
<sequence length="324" mass="36114">MANLPLAIFKTARPRQWLKNFAIFAGIFFTGQLFDKDLFKITVLGFFALSFLVSSIYYINDIADISSDRLHPFKKKRPIASGQLPVSLATFIASMGVVVSLLLAQLLSQVFFWALAGYFILQILYTLWLKKLVIVDILAIATGFVIRVYAGVFLINAHLNVWFLLCVVSVSLFLAAGKRRAELALLRANVASQHRKTLSMYSTQLLDAYLSIFATATWLSWAWFTFITESEKDFFVSRAVAPVAPDLLSALPLAILGVGKPLMITIPVVIFGVMRYLQIVYDGSRAETPERVLTSDKPLLSSVVVWAFLVLLILYFVSPPATAQ</sequence>
<dbReference type="AlphaFoldDB" id="A0A1G1V3K1"/>
<feature type="transmembrane region" description="Helical" evidence="5">
    <location>
        <begin position="110"/>
        <end position="128"/>
    </location>
</feature>
<dbReference type="InterPro" id="IPR000537">
    <property type="entry name" value="UbiA_prenyltransferase"/>
</dbReference>
<gene>
    <name evidence="6" type="ORF">A2782_04585</name>
</gene>
<protein>
    <recommendedName>
        <fullName evidence="8">Phosphoribose diphosphate--decaprenyl-phosphate phosphoribosyltransferase</fullName>
    </recommendedName>
</protein>
<organism evidence="6 7">
    <name type="scientific">Candidatus Blackburnbacteria bacterium RIFCSPHIGHO2_01_FULL_43_15b</name>
    <dbReference type="NCBI Taxonomy" id="1797513"/>
    <lineage>
        <taxon>Bacteria</taxon>
        <taxon>Candidatus Blackburniibacteriota</taxon>
    </lineage>
</organism>
<comment type="subcellular location">
    <subcellularLocation>
        <location evidence="1">Membrane</location>
        <topology evidence="1">Multi-pass membrane protein</topology>
    </subcellularLocation>
</comment>
<comment type="caution">
    <text evidence="6">The sequence shown here is derived from an EMBL/GenBank/DDBJ whole genome shotgun (WGS) entry which is preliminary data.</text>
</comment>
<evidence type="ECO:0000256" key="2">
    <source>
        <dbReference type="ARBA" id="ARBA00022692"/>
    </source>
</evidence>
<proteinExistence type="predicted"/>
<evidence type="ECO:0000256" key="3">
    <source>
        <dbReference type="ARBA" id="ARBA00022989"/>
    </source>
</evidence>
<name>A0A1G1V3K1_9BACT</name>
<feature type="transmembrane region" description="Helical" evidence="5">
    <location>
        <begin position="17"/>
        <end position="34"/>
    </location>
</feature>
<feature type="transmembrane region" description="Helical" evidence="5">
    <location>
        <begin position="135"/>
        <end position="155"/>
    </location>
</feature>
<dbReference type="Gene3D" id="1.10.357.140">
    <property type="entry name" value="UbiA prenyltransferase"/>
    <property type="match status" value="1"/>
</dbReference>
<feature type="transmembrane region" description="Helical" evidence="5">
    <location>
        <begin position="298"/>
        <end position="317"/>
    </location>
</feature>
<keyword evidence="2 5" id="KW-0812">Transmembrane</keyword>
<dbReference type="Pfam" id="PF01040">
    <property type="entry name" value="UbiA"/>
    <property type="match status" value="1"/>
</dbReference>
<evidence type="ECO:0000313" key="7">
    <source>
        <dbReference type="Proteomes" id="UP000177967"/>
    </source>
</evidence>
<evidence type="ECO:0000256" key="5">
    <source>
        <dbReference type="SAM" id="Phobius"/>
    </source>
</evidence>
<dbReference type="InterPro" id="IPR044878">
    <property type="entry name" value="UbiA_sf"/>
</dbReference>
<feature type="transmembrane region" description="Helical" evidence="5">
    <location>
        <begin position="247"/>
        <end position="277"/>
    </location>
</feature>
<evidence type="ECO:0008006" key="8">
    <source>
        <dbReference type="Google" id="ProtNLM"/>
    </source>
</evidence>
<keyword evidence="4 5" id="KW-0472">Membrane</keyword>